<dbReference type="PANTHER" id="PTHR43313">
    <property type="entry name" value="SHORT-CHAIN DEHYDROGENASE/REDUCTASE FAMILY 9C"/>
    <property type="match status" value="1"/>
</dbReference>
<reference evidence="3" key="2">
    <citation type="journal article" date="2023" name="Science">
        <title>Genomic signatures of disease resistance in endangered staghorn corals.</title>
        <authorList>
            <person name="Vollmer S.V."/>
            <person name="Selwyn J.D."/>
            <person name="Despard B.A."/>
            <person name="Roesel C.L."/>
        </authorList>
    </citation>
    <scope>NUCLEOTIDE SEQUENCE</scope>
    <source>
        <strain evidence="3">K2</strain>
    </source>
</reference>
<reference evidence="3" key="1">
    <citation type="journal article" date="2023" name="G3 (Bethesda)">
        <title>Whole genome assembly and annotation of the endangered Caribbean coral Acropora cervicornis.</title>
        <authorList>
            <person name="Selwyn J.D."/>
            <person name="Vollmer S.V."/>
        </authorList>
    </citation>
    <scope>NUCLEOTIDE SEQUENCE</scope>
    <source>
        <strain evidence="3">K2</strain>
    </source>
</reference>
<keyword evidence="2" id="KW-0812">Transmembrane</keyword>
<keyword evidence="4" id="KW-1185">Reference proteome</keyword>
<gene>
    <name evidence="3" type="ORF">P5673_002423</name>
</gene>
<dbReference type="PROSITE" id="PS00061">
    <property type="entry name" value="ADH_SHORT"/>
    <property type="match status" value="2"/>
</dbReference>
<keyword evidence="1" id="KW-0560">Oxidoreductase</keyword>
<sequence>MAQHRILNFPVVRSIMAYLHARISSKKQVKDLANKYVLITGCDSGFGHDTAVRLDKLGIHVLATCLTKEGEQGLKSATSDRLRTFQLDLTDSQQVKNVYEQVKSTLPSGIGLWGLVNNAGITVIAPVEWLPLEKYKRIADVNLWGLIEVTKTFLPLIKKAQGRVVNFSSMLGRLALPRVSSYSITKYGVQAFSDALRREMSPWGIQVSIIEPGLFKTAMANEERNLQARGIKRLNQTQSSPDTFKVVDAVVDALTSQKSQTRYAIGQDAKMAIFISFLPTFIADYLNTMWVEVLIALVVVPLVWYITRKRYIKVALNMKGRYVLITGCDAGFGRAVALQLDKMGALVLATCLTKDGEESLKSVASDKLKAFQMDVTNSNQILNVFSEVNKLLGDKGPIEWVPMAEYKRNAEVNLWGSIEVTKTFLPLIKKEKGRIVMVSSIAGVVSPKAFSPYTISKYGVEAFADSLRREMHKFDVQVSIIEPGATLTDIMNGEVLTKFLIKLWCNLPPERQQEYGEEYLGAVVAGFQRWSKSGSPHVYKVVDTIISPLTAQTPKARYLIGTDAWRLKAVSLLPEVLQDLMLKNTLYRAPESLSNANTKYPHANE</sequence>
<dbReference type="InterPro" id="IPR020904">
    <property type="entry name" value="Sc_DH/Rdtase_CS"/>
</dbReference>
<feature type="transmembrane region" description="Helical" evidence="2">
    <location>
        <begin position="289"/>
        <end position="307"/>
    </location>
</feature>
<protein>
    <submittedName>
        <fullName evidence="3">Retinol dehydrogenase 7</fullName>
    </submittedName>
</protein>
<dbReference type="InterPro" id="IPR036291">
    <property type="entry name" value="NAD(P)-bd_dom_sf"/>
</dbReference>
<dbReference type="PRINTS" id="PR00080">
    <property type="entry name" value="SDRFAMILY"/>
</dbReference>
<dbReference type="PANTHER" id="PTHR43313:SF50">
    <property type="entry name" value="GH26015P"/>
    <property type="match status" value="1"/>
</dbReference>
<dbReference type="InterPro" id="IPR002347">
    <property type="entry name" value="SDR_fam"/>
</dbReference>
<evidence type="ECO:0000256" key="1">
    <source>
        <dbReference type="ARBA" id="ARBA00023002"/>
    </source>
</evidence>
<dbReference type="GO" id="GO:0016491">
    <property type="term" value="F:oxidoreductase activity"/>
    <property type="evidence" value="ECO:0007669"/>
    <property type="project" value="UniProtKB-KW"/>
</dbReference>
<dbReference type="Proteomes" id="UP001249851">
    <property type="component" value="Unassembled WGS sequence"/>
</dbReference>
<evidence type="ECO:0000313" key="3">
    <source>
        <dbReference type="EMBL" id="KAK2572210.1"/>
    </source>
</evidence>
<keyword evidence="2" id="KW-1133">Transmembrane helix</keyword>
<name>A0AAD9VFQ1_ACRCE</name>
<dbReference type="FunFam" id="3.40.50.720:FF:000084">
    <property type="entry name" value="Short-chain dehydrogenase reductase"/>
    <property type="match status" value="1"/>
</dbReference>
<proteinExistence type="predicted"/>
<evidence type="ECO:0000256" key="2">
    <source>
        <dbReference type="SAM" id="Phobius"/>
    </source>
</evidence>
<evidence type="ECO:0000313" key="4">
    <source>
        <dbReference type="Proteomes" id="UP001249851"/>
    </source>
</evidence>
<dbReference type="AlphaFoldDB" id="A0AAD9VFQ1"/>
<dbReference type="Pfam" id="PF00106">
    <property type="entry name" value="adh_short"/>
    <property type="match status" value="2"/>
</dbReference>
<dbReference type="SUPFAM" id="SSF51735">
    <property type="entry name" value="NAD(P)-binding Rossmann-fold domains"/>
    <property type="match status" value="2"/>
</dbReference>
<comment type="caution">
    <text evidence="3">The sequence shown here is derived from an EMBL/GenBank/DDBJ whole genome shotgun (WGS) entry which is preliminary data.</text>
</comment>
<accession>A0AAD9VFQ1</accession>
<dbReference type="Gene3D" id="3.40.50.720">
    <property type="entry name" value="NAD(P)-binding Rossmann-like Domain"/>
    <property type="match status" value="2"/>
</dbReference>
<dbReference type="EMBL" id="JARQWQ010000004">
    <property type="protein sequence ID" value="KAK2572210.1"/>
    <property type="molecule type" value="Genomic_DNA"/>
</dbReference>
<dbReference type="GO" id="GO:0008202">
    <property type="term" value="P:steroid metabolic process"/>
    <property type="evidence" value="ECO:0007669"/>
    <property type="project" value="TreeGrafter"/>
</dbReference>
<keyword evidence="2" id="KW-0472">Membrane</keyword>
<organism evidence="3 4">
    <name type="scientific">Acropora cervicornis</name>
    <name type="common">Staghorn coral</name>
    <dbReference type="NCBI Taxonomy" id="6130"/>
    <lineage>
        <taxon>Eukaryota</taxon>
        <taxon>Metazoa</taxon>
        <taxon>Cnidaria</taxon>
        <taxon>Anthozoa</taxon>
        <taxon>Hexacorallia</taxon>
        <taxon>Scleractinia</taxon>
        <taxon>Astrocoeniina</taxon>
        <taxon>Acroporidae</taxon>
        <taxon>Acropora</taxon>
    </lineage>
</organism>
<dbReference type="PRINTS" id="PR00081">
    <property type="entry name" value="GDHRDH"/>
</dbReference>